<reference evidence="2 3" key="1">
    <citation type="submission" date="2023-08" db="EMBL/GenBank/DDBJ databases">
        <authorList>
            <person name="Park J.-S."/>
        </authorList>
    </citation>
    <scope>NUCLEOTIDE SEQUENCE [LARGE SCALE GENOMIC DNA]</scope>
    <source>
        <strain evidence="2 3">2205SS18-9</strain>
    </source>
</reference>
<proteinExistence type="predicted"/>
<accession>A0ABT9J076</accession>
<dbReference type="Proteomes" id="UP001231941">
    <property type="component" value="Unassembled WGS sequence"/>
</dbReference>
<dbReference type="NCBIfam" id="TIGR03510">
    <property type="entry name" value="XapX"/>
    <property type="match status" value="1"/>
</dbReference>
<evidence type="ECO:0000313" key="3">
    <source>
        <dbReference type="Proteomes" id="UP001231941"/>
    </source>
</evidence>
<evidence type="ECO:0000313" key="2">
    <source>
        <dbReference type="EMBL" id="MDP5274977.1"/>
    </source>
</evidence>
<name>A0ABT9J076_9BACL</name>
<comment type="caution">
    <text evidence="2">The sequence shown here is derived from an EMBL/GenBank/DDBJ whole genome shotgun (WGS) entry which is preliminary data.</text>
</comment>
<dbReference type="Pfam" id="PF07235">
    <property type="entry name" value="DUF1427"/>
    <property type="match status" value="1"/>
</dbReference>
<organism evidence="2 3">
    <name type="scientific">Chengkuizengella axinellae</name>
    <dbReference type="NCBI Taxonomy" id="3064388"/>
    <lineage>
        <taxon>Bacteria</taxon>
        <taxon>Bacillati</taxon>
        <taxon>Bacillota</taxon>
        <taxon>Bacilli</taxon>
        <taxon>Bacillales</taxon>
        <taxon>Paenibacillaceae</taxon>
        <taxon>Chengkuizengella</taxon>
    </lineage>
</organism>
<protein>
    <submittedName>
        <fullName evidence="2">DUF1427 family protein</fullName>
    </submittedName>
</protein>
<dbReference type="RefSeq" id="WP_305992287.1">
    <property type="nucleotide sequence ID" value="NZ_JAVAMP010000005.1"/>
</dbReference>
<feature type="transmembrane region" description="Helical" evidence="1">
    <location>
        <begin position="30"/>
        <end position="52"/>
    </location>
</feature>
<gene>
    <name evidence="2" type="ORF">Q5Y73_12730</name>
</gene>
<dbReference type="InterPro" id="IPR009872">
    <property type="entry name" value="DUF1427"/>
</dbReference>
<keyword evidence="3" id="KW-1185">Reference proteome</keyword>
<sequence length="58" mass="5997">MFKEIILSLLAGMIIGIVFKAIKLPLPAPPVLAGVVGVAGVYLGGVVATHIFKFFSAT</sequence>
<dbReference type="EMBL" id="JAVAMP010000005">
    <property type="protein sequence ID" value="MDP5274977.1"/>
    <property type="molecule type" value="Genomic_DNA"/>
</dbReference>
<keyword evidence="1" id="KW-1133">Transmembrane helix</keyword>
<evidence type="ECO:0000256" key="1">
    <source>
        <dbReference type="SAM" id="Phobius"/>
    </source>
</evidence>
<keyword evidence="1" id="KW-0472">Membrane</keyword>
<dbReference type="InterPro" id="IPR020017">
    <property type="entry name" value="XapX_domain"/>
</dbReference>
<keyword evidence="1" id="KW-0812">Transmembrane</keyword>